<organism evidence="21 22">
    <name type="scientific">Candida albicans</name>
    <name type="common">Yeast</name>
    <dbReference type="NCBI Taxonomy" id="5476"/>
    <lineage>
        <taxon>Eukaryota</taxon>
        <taxon>Fungi</taxon>
        <taxon>Dikarya</taxon>
        <taxon>Ascomycota</taxon>
        <taxon>Saccharomycotina</taxon>
        <taxon>Pichiomycetes</taxon>
        <taxon>Debaryomycetaceae</taxon>
        <taxon>Candida/Lodderomyces clade</taxon>
        <taxon>Candida</taxon>
    </lineage>
</organism>
<gene>
    <name evidence="21" type="ORF">FOB64_001354</name>
</gene>
<keyword evidence="4" id="KW-0597">Phosphoprotein</keyword>
<keyword evidence="6" id="KW-0521">NADP</keyword>
<reference evidence="21 22" key="1">
    <citation type="submission" date="2020-03" db="EMBL/GenBank/DDBJ databases">
        <title>FDA dAtabase for Regulatory Grade micrObial Sequences (FDA-ARGOS): Supporting development and validation of Infectious Disease Dx tests.</title>
        <authorList>
            <person name="Campos J."/>
            <person name="Goldberg B."/>
            <person name="Tallon L."/>
            <person name="Sadzewicz L."/>
            <person name="Vavikolanu K."/>
            <person name="Mehta A."/>
            <person name="Aluvathingal J."/>
            <person name="Nadendla S."/>
            <person name="Nandy P."/>
            <person name="Geyer C."/>
            <person name="Yan Y."/>
            <person name="Sichtig H."/>
        </authorList>
    </citation>
    <scope>NUCLEOTIDE SEQUENCE [LARGE SCALE GENOMIC DNA]</scope>
    <source>
        <strain evidence="21 22">FDAARGOS_656</strain>
    </source>
</reference>
<comment type="subcellular location">
    <subcellularLocation>
        <location evidence="1">Peroxisome</location>
    </subcellularLocation>
</comment>
<keyword evidence="9" id="KW-0576">Peroxisome</keyword>
<keyword evidence="5" id="KW-0276">Fatty acid metabolism</keyword>
<evidence type="ECO:0000256" key="8">
    <source>
        <dbReference type="ARBA" id="ARBA00023098"/>
    </source>
</evidence>
<evidence type="ECO:0000256" key="9">
    <source>
        <dbReference type="ARBA" id="ARBA00023140"/>
    </source>
</evidence>
<evidence type="ECO:0000256" key="12">
    <source>
        <dbReference type="ARBA" id="ARBA00038622"/>
    </source>
</evidence>
<evidence type="ECO:0000256" key="2">
    <source>
        <dbReference type="ARBA" id="ARBA00005189"/>
    </source>
</evidence>
<dbReference type="FunFam" id="3.40.50.720:FF:001543">
    <property type="entry name" value="Uncharacterized protein"/>
    <property type="match status" value="1"/>
</dbReference>
<evidence type="ECO:0000313" key="22">
    <source>
        <dbReference type="Proteomes" id="UP000536275"/>
    </source>
</evidence>
<protein>
    <recommendedName>
        <fullName evidence="14">Peroxisomal trans-2-enoyl-CoA reductase</fullName>
        <ecNumber evidence="13">1.3.1.38</ecNumber>
    </recommendedName>
</protein>
<evidence type="ECO:0000256" key="13">
    <source>
        <dbReference type="ARBA" id="ARBA00038849"/>
    </source>
</evidence>
<accession>A0A8H6C2X0</accession>
<dbReference type="Gene3D" id="3.40.50.720">
    <property type="entry name" value="NAD(P)-binding Rossmann-like Domain"/>
    <property type="match status" value="1"/>
</dbReference>
<evidence type="ECO:0000256" key="14">
    <source>
        <dbReference type="ARBA" id="ARBA00041063"/>
    </source>
</evidence>
<evidence type="ECO:0000256" key="3">
    <source>
        <dbReference type="ARBA" id="ARBA00022516"/>
    </source>
</evidence>
<dbReference type="SUPFAM" id="SSF51735">
    <property type="entry name" value="NAD(P)-binding Rossmann-fold domains"/>
    <property type="match status" value="1"/>
</dbReference>
<dbReference type="GO" id="GO:0005777">
    <property type="term" value="C:peroxisome"/>
    <property type="evidence" value="ECO:0007669"/>
    <property type="project" value="UniProtKB-SubCell"/>
</dbReference>
<evidence type="ECO:0000256" key="20">
    <source>
        <dbReference type="ARBA" id="ARBA00049559"/>
    </source>
</evidence>
<comment type="catalytic activity">
    <reaction evidence="19">
        <text>(2E)-decenoyl-CoA + NADPH + H(+) = decanoyl-CoA + NADP(+)</text>
        <dbReference type="Rhea" id="RHEA:44960"/>
        <dbReference type="ChEBI" id="CHEBI:15378"/>
        <dbReference type="ChEBI" id="CHEBI:57783"/>
        <dbReference type="ChEBI" id="CHEBI:58349"/>
        <dbReference type="ChEBI" id="CHEBI:61406"/>
        <dbReference type="ChEBI" id="CHEBI:61430"/>
    </reaction>
    <physiologicalReaction direction="left-to-right" evidence="19">
        <dbReference type="Rhea" id="RHEA:44961"/>
    </physiologicalReaction>
</comment>
<dbReference type="EMBL" id="JABWAD010000016">
    <property type="protein sequence ID" value="KAF6071643.1"/>
    <property type="molecule type" value="Genomic_DNA"/>
</dbReference>
<keyword evidence="8" id="KW-0443">Lipid metabolism</keyword>
<keyword evidence="7" id="KW-0560">Oxidoreductase</keyword>
<dbReference type="EC" id="1.3.1.38" evidence="13"/>
<evidence type="ECO:0000313" key="21">
    <source>
        <dbReference type="EMBL" id="KAF6071643.1"/>
    </source>
</evidence>
<comment type="catalytic activity">
    <reaction evidence="18">
        <text>a (2E)-enoyl-CoA + NADPH + H(+) = a 2,3-saturated acyl-CoA + NADP(+)</text>
        <dbReference type="Rhea" id="RHEA:33763"/>
        <dbReference type="ChEBI" id="CHEBI:15378"/>
        <dbReference type="ChEBI" id="CHEBI:57783"/>
        <dbReference type="ChEBI" id="CHEBI:58349"/>
        <dbReference type="ChEBI" id="CHEBI:58856"/>
        <dbReference type="ChEBI" id="CHEBI:65111"/>
        <dbReference type="EC" id="1.3.1.38"/>
    </reaction>
    <physiologicalReaction direction="left-to-right" evidence="18">
        <dbReference type="Rhea" id="RHEA:33764"/>
    </physiologicalReaction>
</comment>
<dbReference type="Proteomes" id="UP000536275">
    <property type="component" value="Unassembled WGS sequence"/>
</dbReference>
<evidence type="ECO:0000256" key="4">
    <source>
        <dbReference type="ARBA" id="ARBA00022553"/>
    </source>
</evidence>
<evidence type="ECO:0000256" key="7">
    <source>
        <dbReference type="ARBA" id="ARBA00023002"/>
    </source>
</evidence>
<dbReference type="PANTHER" id="PTHR24317:SF7">
    <property type="entry name" value="PEROXISOMAL TRANS-2-ENOYL-COA REDUCTASE"/>
    <property type="match status" value="1"/>
</dbReference>
<evidence type="ECO:0000256" key="10">
    <source>
        <dbReference type="ARBA" id="ARBA00023160"/>
    </source>
</evidence>
<comment type="function">
    <text evidence="11">Participates in chain elongation of fatty acids. Catalyzes the reduction of trans-2-enoyl-CoAs of varying chain lengths from 6:1 to 16:1, having maximum activity with 10:1 CoA. Has no 2,4-dienoyl-CoA reductase activity.</text>
</comment>
<evidence type="ECO:0000256" key="1">
    <source>
        <dbReference type="ARBA" id="ARBA00004275"/>
    </source>
</evidence>
<dbReference type="InterPro" id="IPR002347">
    <property type="entry name" value="SDR_fam"/>
</dbReference>
<dbReference type="Pfam" id="PF13561">
    <property type="entry name" value="adh_short_C2"/>
    <property type="match status" value="1"/>
</dbReference>
<sequence>MSYNLANKIAIVTGGLTGIGLATTIKLLKQGSKVIVGDFLHEHEIDTVLNHIHKQVPENNRNIKFLRINIANYQDNVNLVDFALDEYSDLHYVVTNTAITTTTAIASNKTETIDQFKDVIDTNLNGVFALNKLAINYWEEFHKPGSIVNVSNILGLTTTKGLTSYRVCQGGVQSLTQSLALPYANKDIRLNSVIPGYVEISPMLGQINQHIATTAIKQHPMARLGNPDEIANAIAFLLSDEASFVNGTSLVVDGGYSAQMGN</sequence>
<evidence type="ECO:0000256" key="6">
    <source>
        <dbReference type="ARBA" id="ARBA00022857"/>
    </source>
</evidence>
<comment type="caution">
    <text evidence="21">The sequence shown here is derived from an EMBL/GenBank/DDBJ whole genome shotgun (WGS) entry which is preliminary data.</text>
</comment>
<dbReference type="PRINTS" id="PR00081">
    <property type="entry name" value="GDHRDH"/>
</dbReference>
<evidence type="ECO:0000256" key="19">
    <source>
        <dbReference type="ARBA" id="ARBA00049386"/>
    </source>
</evidence>
<keyword evidence="10" id="KW-0275">Fatty acid biosynthesis</keyword>
<comment type="subunit">
    <text evidence="12">Interacts with PEX5, probably required to target it into peroxisomes.</text>
</comment>
<evidence type="ECO:0000256" key="16">
    <source>
        <dbReference type="ARBA" id="ARBA00048686"/>
    </source>
</evidence>
<proteinExistence type="predicted"/>
<name>A0A8H6C2X0_CANAX</name>
<evidence type="ECO:0000256" key="5">
    <source>
        <dbReference type="ARBA" id="ARBA00022832"/>
    </source>
</evidence>
<dbReference type="GO" id="GO:0006633">
    <property type="term" value="P:fatty acid biosynthetic process"/>
    <property type="evidence" value="ECO:0007669"/>
    <property type="project" value="UniProtKB-KW"/>
</dbReference>
<comment type="catalytic activity">
    <reaction evidence="17">
        <text>(2E)-hexenoyl-CoA + NADPH + H(+) = hexanoyl-CoA + NADP(+)</text>
        <dbReference type="Rhea" id="RHEA:44956"/>
        <dbReference type="ChEBI" id="CHEBI:15378"/>
        <dbReference type="ChEBI" id="CHEBI:57783"/>
        <dbReference type="ChEBI" id="CHEBI:58349"/>
        <dbReference type="ChEBI" id="CHEBI:62077"/>
        <dbReference type="ChEBI" id="CHEBI:62620"/>
    </reaction>
    <physiologicalReaction direction="left-to-right" evidence="17">
        <dbReference type="Rhea" id="RHEA:44957"/>
    </physiologicalReaction>
</comment>
<comment type="catalytic activity">
    <reaction evidence="15">
        <text>(2E)-dodecenoyl-CoA + NADPH + H(+) = dodecanoyl-CoA + NADP(+)</text>
        <dbReference type="Rhea" id="RHEA:44964"/>
        <dbReference type="ChEBI" id="CHEBI:15378"/>
        <dbReference type="ChEBI" id="CHEBI:57330"/>
        <dbReference type="ChEBI" id="CHEBI:57375"/>
        <dbReference type="ChEBI" id="CHEBI:57783"/>
        <dbReference type="ChEBI" id="CHEBI:58349"/>
    </reaction>
    <physiologicalReaction direction="left-to-right" evidence="15">
        <dbReference type="Rhea" id="RHEA:44965"/>
    </physiologicalReaction>
</comment>
<dbReference type="GO" id="GO:0033306">
    <property type="term" value="P:phytol metabolic process"/>
    <property type="evidence" value="ECO:0007669"/>
    <property type="project" value="TreeGrafter"/>
</dbReference>
<comment type="catalytic activity">
    <reaction evidence="20">
        <text>(2E)-octenoyl-CoA + NADPH + H(+) = octanoyl-CoA + NADP(+)</text>
        <dbReference type="Rhea" id="RHEA:44952"/>
        <dbReference type="ChEBI" id="CHEBI:15378"/>
        <dbReference type="ChEBI" id="CHEBI:57386"/>
        <dbReference type="ChEBI" id="CHEBI:57783"/>
        <dbReference type="ChEBI" id="CHEBI:58349"/>
        <dbReference type="ChEBI" id="CHEBI:62242"/>
    </reaction>
    <physiologicalReaction direction="left-to-right" evidence="20">
        <dbReference type="Rhea" id="RHEA:44953"/>
    </physiologicalReaction>
</comment>
<dbReference type="PANTHER" id="PTHR24317">
    <property type="entry name" value="PEROXISOMAL TRANS-2-ENOYL-COA REDUCTASE"/>
    <property type="match status" value="1"/>
</dbReference>
<comment type="pathway">
    <text evidence="2">Lipid metabolism.</text>
</comment>
<dbReference type="AlphaFoldDB" id="A0A8H6C2X0"/>
<dbReference type="GO" id="GO:0019166">
    <property type="term" value="F:trans-2-enoyl-CoA reductase (NADPH) activity"/>
    <property type="evidence" value="ECO:0007669"/>
    <property type="project" value="UniProtKB-EC"/>
</dbReference>
<evidence type="ECO:0000256" key="18">
    <source>
        <dbReference type="ARBA" id="ARBA00049251"/>
    </source>
</evidence>
<dbReference type="InterPro" id="IPR052388">
    <property type="entry name" value="Peroxisomal_t2-enoyl-CoA_red"/>
</dbReference>
<dbReference type="SMR" id="A0A8H6C2X0"/>
<evidence type="ECO:0000256" key="15">
    <source>
        <dbReference type="ARBA" id="ARBA00047570"/>
    </source>
</evidence>
<evidence type="ECO:0000256" key="11">
    <source>
        <dbReference type="ARBA" id="ARBA00037124"/>
    </source>
</evidence>
<evidence type="ECO:0000256" key="17">
    <source>
        <dbReference type="ARBA" id="ARBA00049108"/>
    </source>
</evidence>
<keyword evidence="3" id="KW-0444">Lipid biosynthesis</keyword>
<dbReference type="InterPro" id="IPR036291">
    <property type="entry name" value="NAD(P)-bd_dom_sf"/>
</dbReference>
<comment type="catalytic activity">
    <reaction evidence="16">
        <text>(2E)-tetradecenoyl-CoA + NADPH + H(+) = tetradecanoyl-CoA + NADP(+)</text>
        <dbReference type="Rhea" id="RHEA:44968"/>
        <dbReference type="ChEBI" id="CHEBI:15378"/>
        <dbReference type="ChEBI" id="CHEBI:57385"/>
        <dbReference type="ChEBI" id="CHEBI:57783"/>
        <dbReference type="ChEBI" id="CHEBI:58349"/>
        <dbReference type="ChEBI" id="CHEBI:61405"/>
    </reaction>
    <physiologicalReaction direction="left-to-right" evidence="16">
        <dbReference type="Rhea" id="RHEA:44969"/>
    </physiologicalReaction>
</comment>